<accession>A0A1V6Z597</accession>
<keyword evidence="3" id="KW-1185">Reference proteome</keyword>
<dbReference type="AlphaFoldDB" id="A0A1V6Z597"/>
<feature type="region of interest" description="Disordered" evidence="1">
    <location>
        <begin position="242"/>
        <end position="270"/>
    </location>
</feature>
<dbReference type="EMBL" id="MOOB01000003">
    <property type="protein sequence ID" value="OQE94861.1"/>
    <property type="molecule type" value="Genomic_DNA"/>
</dbReference>
<sequence length="270" mass="30549">MSFGFGGGDFLAVITLAIRIRKKFVDAPAQFKAISDEMRDLSFIVQDQVRTYADHLGHRVVLEQFIGLDFSPDSDHLISIQVYNLVPLDHDHKQLRKYLMQSFWDEEVKPLFEIYSYSRPTPSPILSMIALKLSAAIGNTGPGCFALLRLHHYRLGHVEDSDEVSKAGEGPDLLYFNRSFSSTRSDVDETQRLSEHENLLPEAFELATERVLKQIDIGQIILDIFNNIGRHGLRYALDIDEGEPPSSNLPSEGQIRHQLGQETSKEAESH</sequence>
<evidence type="ECO:0000313" key="2">
    <source>
        <dbReference type="EMBL" id="OQE94861.1"/>
    </source>
</evidence>
<evidence type="ECO:0000313" key="3">
    <source>
        <dbReference type="Proteomes" id="UP000191691"/>
    </source>
</evidence>
<protein>
    <submittedName>
        <fullName evidence="2">Uncharacterized protein</fullName>
    </submittedName>
</protein>
<organism evidence="2 3">
    <name type="scientific">Penicillium nalgiovense</name>
    <dbReference type="NCBI Taxonomy" id="60175"/>
    <lineage>
        <taxon>Eukaryota</taxon>
        <taxon>Fungi</taxon>
        <taxon>Dikarya</taxon>
        <taxon>Ascomycota</taxon>
        <taxon>Pezizomycotina</taxon>
        <taxon>Eurotiomycetes</taxon>
        <taxon>Eurotiomycetidae</taxon>
        <taxon>Eurotiales</taxon>
        <taxon>Aspergillaceae</taxon>
        <taxon>Penicillium</taxon>
    </lineage>
</organism>
<name>A0A1V6Z597_PENNA</name>
<comment type="caution">
    <text evidence="2">The sequence shown here is derived from an EMBL/GenBank/DDBJ whole genome shotgun (WGS) entry which is preliminary data.</text>
</comment>
<gene>
    <name evidence="2" type="ORF">PENNAL_c0003G07774</name>
</gene>
<proteinExistence type="predicted"/>
<evidence type="ECO:0000256" key="1">
    <source>
        <dbReference type="SAM" id="MobiDB-lite"/>
    </source>
</evidence>
<dbReference type="Proteomes" id="UP000191691">
    <property type="component" value="Unassembled WGS sequence"/>
</dbReference>
<dbReference type="STRING" id="60175.A0A1V6Z597"/>
<reference evidence="3" key="1">
    <citation type="journal article" date="2017" name="Nat. Microbiol.">
        <title>Global analysis of biosynthetic gene clusters reveals vast potential of secondary metabolite production in Penicillium species.</title>
        <authorList>
            <person name="Nielsen J.C."/>
            <person name="Grijseels S."/>
            <person name="Prigent S."/>
            <person name="Ji B."/>
            <person name="Dainat J."/>
            <person name="Nielsen K.F."/>
            <person name="Frisvad J.C."/>
            <person name="Workman M."/>
            <person name="Nielsen J."/>
        </authorList>
    </citation>
    <scope>NUCLEOTIDE SEQUENCE [LARGE SCALE GENOMIC DNA]</scope>
    <source>
        <strain evidence="3">IBT 13039</strain>
    </source>
</reference>